<dbReference type="PANTHER" id="PTHR30003">
    <property type="entry name" value="L-LACTATE PERMEASE"/>
    <property type="match status" value="1"/>
</dbReference>
<evidence type="ECO:0000256" key="8">
    <source>
        <dbReference type="RuleBase" id="RU365092"/>
    </source>
</evidence>
<sequence>MDFFFAVSPILLVLIGMLLFSRSGVFMSVAGWIFAGLVAWLYFQTPLSVVIGASIYGIVKAFAITFAVAFTMLMIFIMKETGALSEIVKTIRSITTNKVEQTLFIGMGFGSLATSLGVVTPALFPPVFVALGFTPLAAVAISILCYDPLTSFALLSIPITLPARVVWGPFNIRPPGIVNLEQFIWVFTQKITIFLPVVSVCFALMMLYFVGKWEAVRKNLIPAVVSGLVLSLSALTMAYTKIVPVEVIGVLSGFFTMIVIYFMFRKSEKNRNKT</sequence>
<evidence type="ECO:0000313" key="10">
    <source>
        <dbReference type="Proteomes" id="UP000187408"/>
    </source>
</evidence>
<evidence type="ECO:0000256" key="2">
    <source>
        <dbReference type="ARBA" id="ARBA00010100"/>
    </source>
</evidence>
<feature type="transmembrane region" description="Helical" evidence="8">
    <location>
        <begin position="220"/>
        <end position="239"/>
    </location>
</feature>
<dbReference type="PANTHER" id="PTHR30003:SF2">
    <property type="entry name" value="L-LACTATE PERMEASE"/>
    <property type="match status" value="1"/>
</dbReference>
<dbReference type="GO" id="GO:0015295">
    <property type="term" value="F:solute:proton symporter activity"/>
    <property type="evidence" value="ECO:0007669"/>
    <property type="project" value="TreeGrafter"/>
</dbReference>
<keyword evidence="6 8" id="KW-1133">Transmembrane helix</keyword>
<dbReference type="GO" id="GO:0015129">
    <property type="term" value="F:lactate transmembrane transporter activity"/>
    <property type="evidence" value="ECO:0007669"/>
    <property type="project" value="UniProtKB-UniRule"/>
</dbReference>
<comment type="subcellular location">
    <subcellularLocation>
        <location evidence="1 8">Cell membrane</location>
        <topology evidence="1 8">Multi-pass membrane protein</topology>
    </subcellularLocation>
</comment>
<dbReference type="AlphaFoldDB" id="A0A1R1MJC8"/>
<dbReference type="EMBL" id="MOEN01000038">
    <property type="protein sequence ID" value="OMH39925.1"/>
    <property type="molecule type" value="Genomic_DNA"/>
</dbReference>
<evidence type="ECO:0000256" key="7">
    <source>
        <dbReference type="ARBA" id="ARBA00023136"/>
    </source>
</evidence>
<dbReference type="RefSeq" id="WP_076713573.1">
    <property type="nucleotide sequence ID" value="NZ_MOEN01000038.1"/>
</dbReference>
<reference evidence="9 10" key="1">
    <citation type="submission" date="2016-10" db="EMBL/GenBank/DDBJ databases">
        <title>Genome sequence of a sulfur-reducing bacterium Desulfurobacterium indicum K6013.</title>
        <authorList>
            <person name="Cao J."/>
            <person name="Shao Z."/>
            <person name="Alain K."/>
            <person name="Jebbar M."/>
        </authorList>
    </citation>
    <scope>NUCLEOTIDE SEQUENCE [LARGE SCALE GENOMIC DNA]</scope>
    <source>
        <strain evidence="9 10">K6013</strain>
    </source>
</reference>
<keyword evidence="3 8" id="KW-0813">Transport</keyword>
<evidence type="ECO:0000313" key="9">
    <source>
        <dbReference type="EMBL" id="OMH39925.1"/>
    </source>
</evidence>
<evidence type="ECO:0000256" key="3">
    <source>
        <dbReference type="ARBA" id="ARBA00022448"/>
    </source>
</evidence>
<comment type="function">
    <text evidence="8">Uptake of L-lactate across the membrane. Can also transport D-lactate and glycolate.</text>
</comment>
<evidence type="ECO:0000256" key="5">
    <source>
        <dbReference type="ARBA" id="ARBA00022692"/>
    </source>
</evidence>
<dbReference type="OrthoDB" id="9761056at2"/>
<proteinExistence type="inferred from homology"/>
<protein>
    <recommendedName>
        <fullName evidence="8">L-lactate permease</fullName>
    </recommendedName>
</protein>
<evidence type="ECO:0000256" key="1">
    <source>
        <dbReference type="ARBA" id="ARBA00004651"/>
    </source>
</evidence>
<feature type="transmembrane region" description="Helical" evidence="8">
    <location>
        <begin position="12"/>
        <end position="43"/>
    </location>
</feature>
<comment type="caution">
    <text evidence="9">The sequence shown here is derived from an EMBL/GenBank/DDBJ whole genome shotgun (WGS) entry which is preliminary data.</text>
</comment>
<dbReference type="Pfam" id="PF02652">
    <property type="entry name" value="Lactate_perm"/>
    <property type="match status" value="1"/>
</dbReference>
<dbReference type="Proteomes" id="UP000187408">
    <property type="component" value="Unassembled WGS sequence"/>
</dbReference>
<keyword evidence="4 8" id="KW-1003">Cell membrane</keyword>
<dbReference type="STRING" id="1914305.BLW93_08010"/>
<evidence type="ECO:0000256" key="6">
    <source>
        <dbReference type="ARBA" id="ARBA00022989"/>
    </source>
</evidence>
<name>A0A1R1MJC8_9BACT</name>
<feature type="transmembrane region" description="Helical" evidence="8">
    <location>
        <begin position="182"/>
        <end position="208"/>
    </location>
</feature>
<feature type="transmembrane region" description="Helical" evidence="8">
    <location>
        <begin position="152"/>
        <end position="170"/>
    </location>
</feature>
<feature type="transmembrane region" description="Helical" evidence="8">
    <location>
        <begin position="124"/>
        <end position="145"/>
    </location>
</feature>
<gene>
    <name evidence="9" type="ORF">BLW93_08010</name>
</gene>
<keyword evidence="10" id="KW-1185">Reference proteome</keyword>
<organism evidence="9 10">
    <name type="scientific">Desulfurobacterium indicum</name>
    <dbReference type="NCBI Taxonomy" id="1914305"/>
    <lineage>
        <taxon>Bacteria</taxon>
        <taxon>Pseudomonadati</taxon>
        <taxon>Aquificota</taxon>
        <taxon>Aquificia</taxon>
        <taxon>Desulfurobacteriales</taxon>
        <taxon>Desulfurobacteriaceae</taxon>
        <taxon>Desulfurobacterium</taxon>
    </lineage>
</organism>
<accession>A0A1R1MJC8</accession>
<feature type="transmembrane region" description="Helical" evidence="8">
    <location>
        <begin position="245"/>
        <end position="264"/>
    </location>
</feature>
<dbReference type="InterPro" id="IPR003804">
    <property type="entry name" value="Lactate_perm"/>
</dbReference>
<evidence type="ECO:0000256" key="4">
    <source>
        <dbReference type="ARBA" id="ARBA00022475"/>
    </source>
</evidence>
<dbReference type="GO" id="GO:0005886">
    <property type="term" value="C:plasma membrane"/>
    <property type="evidence" value="ECO:0007669"/>
    <property type="project" value="UniProtKB-SubCell"/>
</dbReference>
<keyword evidence="7 8" id="KW-0472">Membrane</keyword>
<feature type="transmembrane region" description="Helical" evidence="8">
    <location>
        <begin position="55"/>
        <end position="78"/>
    </location>
</feature>
<keyword evidence="5 8" id="KW-0812">Transmembrane</keyword>
<comment type="similarity">
    <text evidence="2 8">Belongs to the lactate permease family.</text>
</comment>
<comment type="caution">
    <text evidence="8">Lacks conserved residue(s) required for the propagation of feature annotation.</text>
</comment>